<sequence>MRRPHGGFDDYHGRDPSDSEFNHHDHHDHDPEFIFINSQVYQLRRVETSSTISDLPGPGRTLGNAISQLGRILERRLTLWAERLGHGPNAAALRILRILEDLECCPCLKPERRSAFVGPSPTGKTLQFETILVTLFRTIFQKSPSHSPFSFDDKSGSWKCANCGNTRKMERLWSDRKRKALLNECQRLVSMISRGNLSTQALATSYIAALAPSHPFFQSSFILTGTIEALENVLSTNIAYNRETKVLSAAKLMGQQGKILEMNSPHLAYSPACLPVRILGFWDISWYDRSTPSHDPKAKVMSAWDGVVENNRNVIQLLHDPQTRALAATTLARLYTPLSHQHIPVVLTNALFAEKTFRDPANIQYLWYELSRAKDFLDQLALLHLLEILCGLLESPMGLMNQVSIEWKWRAFFEPALRLCTAMPSFSSPFLDRLFRHLLDVMEMTPYKISYIFPCVFNVSPSSHPIRELDLDQTQPPASGQPTSATFSLASRSIQTLLNPFFHYRIQLSLNSNYIQSHSLRKDVGGDTSSFGVKKALVRSVADALAHQILSLFDHGHCTAGQVVQVCEDLRIWNSESGSLSACLPVVTLPYTQRLSMGPSHIYYTASFVVRV</sequence>
<dbReference type="HOGENOM" id="CLU_446216_0_0_1"/>
<organism evidence="2 3">
    <name type="scientific">Jaapia argillacea MUCL 33604</name>
    <dbReference type="NCBI Taxonomy" id="933084"/>
    <lineage>
        <taxon>Eukaryota</taxon>
        <taxon>Fungi</taxon>
        <taxon>Dikarya</taxon>
        <taxon>Basidiomycota</taxon>
        <taxon>Agaricomycotina</taxon>
        <taxon>Agaricomycetes</taxon>
        <taxon>Agaricomycetidae</taxon>
        <taxon>Jaapiales</taxon>
        <taxon>Jaapiaceae</taxon>
        <taxon>Jaapia</taxon>
    </lineage>
</organism>
<evidence type="ECO:0000313" key="3">
    <source>
        <dbReference type="Proteomes" id="UP000027265"/>
    </source>
</evidence>
<dbReference type="EMBL" id="KL197733">
    <property type="protein sequence ID" value="KDQ53641.1"/>
    <property type="molecule type" value="Genomic_DNA"/>
</dbReference>
<gene>
    <name evidence="2" type="ORF">JAAARDRAFT_430563</name>
</gene>
<accession>A0A067PTG8</accession>
<dbReference type="InterPro" id="IPR016024">
    <property type="entry name" value="ARM-type_fold"/>
</dbReference>
<protein>
    <submittedName>
        <fullName evidence="2">Uncharacterized protein</fullName>
    </submittedName>
</protein>
<proteinExistence type="predicted"/>
<feature type="region of interest" description="Disordered" evidence="1">
    <location>
        <begin position="1"/>
        <end position="24"/>
    </location>
</feature>
<evidence type="ECO:0000256" key="1">
    <source>
        <dbReference type="SAM" id="MobiDB-lite"/>
    </source>
</evidence>
<dbReference type="InParanoid" id="A0A067PTG8"/>
<evidence type="ECO:0000313" key="2">
    <source>
        <dbReference type="EMBL" id="KDQ53641.1"/>
    </source>
</evidence>
<dbReference type="AlphaFoldDB" id="A0A067PTG8"/>
<dbReference type="Proteomes" id="UP000027265">
    <property type="component" value="Unassembled WGS sequence"/>
</dbReference>
<reference evidence="3" key="1">
    <citation type="journal article" date="2014" name="Proc. Natl. Acad. Sci. U.S.A.">
        <title>Extensive sampling of basidiomycete genomes demonstrates inadequacy of the white-rot/brown-rot paradigm for wood decay fungi.</title>
        <authorList>
            <person name="Riley R."/>
            <person name="Salamov A.A."/>
            <person name="Brown D.W."/>
            <person name="Nagy L.G."/>
            <person name="Floudas D."/>
            <person name="Held B.W."/>
            <person name="Levasseur A."/>
            <person name="Lombard V."/>
            <person name="Morin E."/>
            <person name="Otillar R."/>
            <person name="Lindquist E.A."/>
            <person name="Sun H."/>
            <person name="LaButti K.M."/>
            <person name="Schmutz J."/>
            <person name="Jabbour D."/>
            <person name="Luo H."/>
            <person name="Baker S.E."/>
            <person name="Pisabarro A.G."/>
            <person name="Walton J.D."/>
            <person name="Blanchette R.A."/>
            <person name="Henrissat B."/>
            <person name="Martin F."/>
            <person name="Cullen D."/>
            <person name="Hibbett D.S."/>
            <person name="Grigoriev I.V."/>
        </authorList>
    </citation>
    <scope>NUCLEOTIDE SEQUENCE [LARGE SCALE GENOMIC DNA]</scope>
    <source>
        <strain evidence="3">MUCL 33604</strain>
    </source>
</reference>
<dbReference type="SUPFAM" id="SSF48371">
    <property type="entry name" value="ARM repeat"/>
    <property type="match status" value="1"/>
</dbReference>
<keyword evidence="3" id="KW-1185">Reference proteome</keyword>
<name>A0A067PTG8_9AGAM</name>